<evidence type="ECO:0000256" key="2">
    <source>
        <dbReference type="SAM" id="Phobius"/>
    </source>
</evidence>
<proteinExistence type="predicted"/>
<dbReference type="EMBL" id="JBAWTH010000015">
    <property type="protein sequence ID" value="KAL2288755.1"/>
    <property type="molecule type" value="Genomic_DNA"/>
</dbReference>
<keyword evidence="2" id="KW-1133">Transmembrane helix</keyword>
<keyword evidence="2" id="KW-0812">Transmembrane</keyword>
<comment type="caution">
    <text evidence="3">The sequence shown here is derived from an EMBL/GenBank/DDBJ whole genome shotgun (WGS) entry which is preliminary data.</text>
</comment>
<evidence type="ECO:0000313" key="4">
    <source>
        <dbReference type="Proteomes" id="UP001600888"/>
    </source>
</evidence>
<keyword evidence="4" id="KW-1185">Reference proteome</keyword>
<feature type="compositionally biased region" description="Basic and acidic residues" evidence="1">
    <location>
        <begin position="739"/>
        <end position="751"/>
    </location>
</feature>
<dbReference type="Proteomes" id="UP001600888">
    <property type="component" value="Unassembled WGS sequence"/>
</dbReference>
<reference evidence="3 4" key="1">
    <citation type="submission" date="2024-03" db="EMBL/GenBank/DDBJ databases">
        <title>A high-quality draft genome sequence of Diaporthe vaccinii, a causative agent of upright dieback and viscid rot disease in cranberry plants.</title>
        <authorList>
            <person name="Sarrasin M."/>
            <person name="Lang B.F."/>
            <person name="Burger G."/>
        </authorList>
    </citation>
    <scope>NUCLEOTIDE SEQUENCE [LARGE SCALE GENOMIC DNA]</scope>
    <source>
        <strain evidence="3 4">IS7</strain>
    </source>
</reference>
<feature type="transmembrane region" description="Helical" evidence="2">
    <location>
        <begin position="118"/>
        <end position="136"/>
    </location>
</feature>
<feature type="transmembrane region" description="Helical" evidence="2">
    <location>
        <begin position="205"/>
        <end position="225"/>
    </location>
</feature>
<protein>
    <submittedName>
        <fullName evidence="3">Uncharacterized protein</fullName>
    </submittedName>
</protein>
<feature type="region of interest" description="Disordered" evidence="1">
    <location>
        <begin position="1"/>
        <end position="23"/>
    </location>
</feature>
<accession>A0ABR4F252</accession>
<keyword evidence="2" id="KW-0472">Membrane</keyword>
<feature type="region of interest" description="Disordered" evidence="1">
    <location>
        <begin position="732"/>
        <end position="751"/>
    </location>
</feature>
<name>A0ABR4F252_9PEZI</name>
<feature type="compositionally biased region" description="Polar residues" evidence="1">
    <location>
        <begin position="10"/>
        <end position="23"/>
    </location>
</feature>
<feature type="transmembrane region" description="Helical" evidence="2">
    <location>
        <begin position="84"/>
        <end position="106"/>
    </location>
</feature>
<evidence type="ECO:0000313" key="3">
    <source>
        <dbReference type="EMBL" id="KAL2288755.1"/>
    </source>
</evidence>
<organism evidence="3 4">
    <name type="scientific">Diaporthe vaccinii</name>
    <dbReference type="NCBI Taxonomy" id="105482"/>
    <lineage>
        <taxon>Eukaryota</taxon>
        <taxon>Fungi</taxon>
        <taxon>Dikarya</taxon>
        <taxon>Ascomycota</taxon>
        <taxon>Pezizomycotina</taxon>
        <taxon>Sordariomycetes</taxon>
        <taxon>Sordariomycetidae</taxon>
        <taxon>Diaporthales</taxon>
        <taxon>Diaporthaceae</taxon>
        <taxon>Diaporthe</taxon>
        <taxon>Diaporthe eres species complex</taxon>
    </lineage>
</organism>
<sequence length="751" mass="82454">MEIRHRGNSGAHSPNSSCKAPSHTVQQTLNEAWSSQSDTNLNDEDTHLHRQATIGSMVAESQSILSHQKEEPTHKFKRYIGRSLLNTLGPVAVTGFYFFIAIEFLSRPSVNNISPSRVLSGKGVFYAFFVLSVFVLEWAKSGLAGFEAWALTQPGLAPATANQLMWHTDRAWGSMSGWWKALLVTIDFVRHRKRKGQKWQGPSGLWFYLASCSMIFFVAVPFAGVSMEPDISFRMSDRQIAIMGPNEPTFDTQQSMSVAQKADGRWRQGMPTTPQGETILYAPEGTRTASGAFIEDEARNIYLHPRRNSQSRPNITFFSGPAVGERVHGDAWGLLVNVSCVPVNPYTRLRLLNVTSSNDWTAATNPGSAAGEPIIVNASEWKEYQKGSIGSAYTLFTDSSSWHETPGFGVNYSYVMTSDRDITNALSDYSNQSTGPRVSRPEIPIQGSVEMVLWQSINTAQGFSPDQDEEWLKMRDNDVVVASGDYLGYSLQCLVYSTVGTASLSAITKTFSDFRPQQAAYGNTFLTRDTHENLGVCAIQTLVYAAFTSAGINWQGRDAPSHLCATDTIFSTCNGWFGANIATNGIPLRIARRGSKTAQNSTESSGFMLQYPAISPGRMALAMHKLFGEVAIALMAAGPGNWTDPALKGLDPITDIVPGVLPYKLVMALLALWALLTVLPQLLFPGSFFGRRWASVLDGFAMFRFGVEWRGAVRELRGRDLASQDATSLCQVPGMDGDLEPRRAREAGEVS</sequence>
<evidence type="ECO:0000256" key="1">
    <source>
        <dbReference type="SAM" id="MobiDB-lite"/>
    </source>
</evidence>
<gene>
    <name evidence="3" type="ORF">FJTKL_03423</name>
</gene>